<evidence type="ECO:0000256" key="1">
    <source>
        <dbReference type="SAM" id="MobiDB-lite"/>
    </source>
</evidence>
<proteinExistence type="predicted"/>
<name>C5LMU4_PERM5</name>
<dbReference type="AlphaFoldDB" id="C5LMU4"/>
<accession>C5LMU4</accession>
<gene>
    <name evidence="2" type="ORF">Pmar_PMAR007681</name>
</gene>
<dbReference type="RefSeq" id="XP_002769267.1">
    <property type="nucleotide sequence ID" value="XM_002769221.1"/>
</dbReference>
<feature type="region of interest" description="Disordered" evidence="1">
    <location>
        <begin position="1"/>
        <end position="145"/>
    </location>
</feature>
<feature type="compositionally biased region" description="Basic and acidic residues" evidence="1">
    <location>
        <begin position="1"/>
        <end position="19"/>
    </location>
</feature>
<dbReference type="InParanoid" id="C5LMU4"/>
<evidence type="ECO:0000313" key="3">
    <source>
        <dbReference type="Proteomes" id="UP000007800"/>
    </source>
</evidence>
<sequence length="245" mass="26794">MTSAGEGRDSLDKGGDGSGKRKPPASSPQKRSVDDRDDELHLLQGRTNGHSRDDDEDQRGVLVSSQEVPQLGRGMNDGMVDLGELGEPPVKVPRVVDVIPRESTSKPGGVTEEEEDAVSFSSECSVEEDDDDDSRGGKSVVEPEVPPARAEELEMWVDMCEASNRIPKASLRSVEVKSAGPFSFRLLVYPCGTQDARHGSDYAPSAFVEIVPPEKRGLNSEPGRYFPDRWCLRCVNFCISIINFK</sequence>
<organism evidence="3">
    <name type="scientific">Perkinsus marinus (strain ATCC 50983 / TXsc)</name>
    <dbReference type="NCBI Taxonomy" id="423536"/>
    <lineage>
        <taxon>Eukaryota</taxon>
        <taxon>Sar</taxon>
        <taxon>Alveolata</taxon>
        <taxon>Perkinsozoa</taxon>
        <taxon>Perkinsea</taxon>
        <taxon>Perkinsida</taxon>
        <taxon>Perkinsidae</taxon>
        <taxon>Perkinsus</taxon>
    </lineage>
</organism>
<evidence type="ECO:0000313" key="2">
    <source>
        <dbReference type="EMBL" id="EER01985.1"/>
    </source>
</evidence>
<protein>
    <submittedName>
        <fullName evidence="2">Uncharacterized protein</fullName>
    </submittedName>
</protein>
<reference evidence="2 3" key="1">
    <citation type="submission" date="2008-07" db="EMBL/GenBank/DDBJ databases">
        <authorList>
            <person name="El-Sayed N."/>
            <person name="Caler E."/>
            <person name="Inman J."/>
            <person name="Amedeo P."/>
            <person name="Hass B."/>
            <person name="Wortman J."/>
        </authorList>
    </citation>
    <scope>NUCLEOTIDE SEQUENCE [LARGE SCALE GENOMIC DNA]</scope>
    <source>
        <strain evidence="3">ATCC 50983 / TXsc</strain>
    </source>
</reference>
<dbReference type="EMBL" id="GG683573">
    <property type="protein sequence ID" value="EER01985.1"/>
    <property type="molecule type" value="Genomic_DNA"/>
</dbReference>
<keyword evidence="3" id="KW-1185">Reference proteome</keyword>
<dbReference type="GeneID" id="9054613"/>
<dbReference type="Proteomes" id="UP000007800">
    <property type="component" value="Unassembled WGS sequence"/>
</dbReference>
<feature type="compositionally biased region" description="Basic and acidic residues" evidence="1">
    <location>
        <begin position="31"/>
        <end position="41"/>
    </location>
</feature>